<proteinExistence type="predicted"/>
<evidence type="ECO:0000313" key="2">
    <source>
        <dbReference type="EMBL" id="GAA4986238.1"/>
    </source>
</evidence>
<gene>
    <name evidence="2" type="ORF">GCM10023205_65980</name>
</gene>
<name>A0ABP9I2P6_9ACTN</name>
<protein>
    <submittedName>
        <fullName evidence="2">Uncharacterized protein</fullName>
    </submittedName>
</protein>
<dbReference type="EMBL" id="BAABHS010000031">
    <property type="protein sequence ID" value="GAA4986238.1"/>
    <property type="molecule type" value="Genomic_DNA"/>
</dbReference>
<reference evidence="3" key="1">
    <citation type="journal article" date="2019" name="Int. J. Syst. Evol. Microbiol.">
        <title>The Global Catalogue of Microorganisms (GCM) 10K type strain sequencing project: providing services to taxonomists for standard genome sequencing and annotation.</title>
        <authorList>
            <consortium name="The Broad Institute Genomics Platform"/>
            <consortium name="The Broad Institute Genome Sequencing Center for Infectious Disease"/>
            <person name="Wu L."/>
            <person name="Ma J."/>
        </authorList>
    </citation>
    <scope>NUCLEOTIDE SEQUENCE [LARGE SCALE GENOMIC DNA]</scope>
    <source>
        <strain evidence="3">JCM 17986</strain>
    </source>
</reference>
<keyword evidence="3" id="KW-1185">Reference proteome</keyword>
<sequence length="102" mass="10690">MTSHTDVPSGIVTWCTGPASRSREPMPCGSAAYAAAISLMAAIIPSRRTRGGPAADLEQVWLRRCSGLGRPSNGLRPDRNQAPISSRSCRSAVAGGLSRQIV</sequence>
<comment type="caution">
    <text evidence="2">The sequence shown here is derived from an EMBL/GenBank/DDBJ whole genome shotgun (WGS) entry which is preliminary data.</text>
</comment>
<accession>A0ABP9I2P6</accession>
<dbReference type="Proteomes" id="UP001500466">
    <property type="component" value="Unassembled WGS sequence"/>
</dbReference>
<evidence type="ECO:0000313" key="3">
    <source>
        <dbReference type="Proteomes" id="UP001500466"/>
    </source>
</evidence>
<evidence type="ECO:0000256" key="1">
    <source>
        <dbReference type="SAM" id="MobiDB-lite"/>
    </source>
</evidence>
<feature type="region of interest" description="Disordered" evidence="1">
    <location>
        <begin position="70"/>
        <end position="102"/>
    </location>
</feature>
<organism evidence="2 3">
    <name type="scientific">Yinghuangia aomiensis</name>
    <dbReference type="NCBI Taxonomy" id="676205"/>
    <lineage>
        <taxon>Bacteria</taxon>
        <taxon>Bacillati</taxon>
        <taxon>Actinomycetota</taxon>
        <taxon>Actinomycetes</taxon>
        <taxon>Kitasatosporales</taxon>
        <taxon>Streptomycetaceae</taxon>
        <taxon>Yinghuangia</taxon>
    </lineage>
</organism>